<reference evidence="8 9" key="1">
    <citation type="submission" date="2019-02" db="EMBL/GenBank/DDBJ databases">
        <title>Sequencing the genomes of 1000 actinobacteria strains.</title>
        <authorList>
            <person name="Klenk H.-P."/>
        </authorList>
    </citation>
    <scope>NUCLEOTIDE SEQUENCE [LARGE SCALE GENOMIC DNA]</scope>
    <source>
        <strain evidence="8 9">DSM 16932</strain>
    </source>
</reference>
<evidence type="ECO:0000259" key="7">
    <source>
        <dbReference type="PROSITE" id="PS50850"/>
    </source>
</evidence>
<comment type="caution">
    <text evidence="8">The sequence shown here is derived from an EMBL/GenBank/DDBJ whole genome shotgun (WGS) entry which is preliminary data.</text>
</comment>
<evidence type="ECO:0000313" key="9">
    <source>
        <dbReference type="Proteomes" id="UP000293852"/>
    </source>
</evidence>
<keyword evidence="4 6" id="KW-1133">Transmembrane helix</keyword>
<comment type="subcellular location">
    <subcellularLocation>
        <location evidence="1">Cell membrane</location>
        <topology evidence="1">Multi-pass membrane protein</topology>
    </subcellularLocation>
</comment>
<feature type="transmembrane region" description="Helical" evidence="6">
    <location>
        <begin position="396"/>
        <end position="417"/>
    </location>
</feature>
<feature type="transmembrane region" description="Helical" evidence="6">
    <location>
        <begin position="331"/>
        <end position="348"/>
    </location>
</feature>
<evidence type="ECO:0000256" key="5">
    <source>
        <dbReference type="ARBA" id="ARBA00023136"/>
    </source>
</evidence>
<dbReference type="SUPFAM" id="SSF103473">
    <property type="entry name" value="MFS general substrate transporter"/>
    <property type="match status" value="2"/>
</dbReference>
<evidence type="ECO:0000256" key="4">
    <source>
        <dbReference type="ARBA" id="ARBA00022989"/>
    </source>
</evidence>
<feature type="transmembrane region" description="Helical" evidence="6">
    <location>
        <begin position="250"/>
        <end position="268"/>
    </location>
</feature>
<gene>
    <name evidence="8" type="ORF">EV386_2946</name>
</gene>
<protein>
    <submittedName>
        <fullName evidence="8">MFS transporter</fullName>
    </submittedName>
</protein>
<keyword evidence="2" id="KW-1003">Cell membrane</keyword>
<accession>A0A4Q7M4S1</accession>
<keyword evidence="9" id="KW-1185">Reference proteome</keyword>
<keyword evidence="5 6" id="KW-0472">Membrane</keyword>
<evidence type="ECO:0000256" key="3">
    <source>
        <dbReference type="ARBA" id="ARBA00022692"/>
    </source>
</evidence>
<dbReference type="EMBL" id="SGWX01000001">
    <property type="protein sequence ID" value="RZS62604.1"/>
    <property type="molecule type" value="Genomic_DNA"/>
</dbReference>
<feature type="transmembrane region" description="Helical" evidence="6">
    <location>
        <begin position="20"/>
        <end position="41"/>
    </location>
</feature>
<feature type="transmembrane region" description="Helical" evidence="6">
    <location>
        <begin position="53"/>
        <end position="74"/>
    </location>
</feature>
<dbReference type="PANTHER" id="PTHR23513">
    <property type="entry name" value="INTEGRAL MEMBRANE EFFLUX PROTEIN-RELATED"/>
    <property type="match status" value="1"/>
</dbReference>
<dbReference type="AlphaFoldDB" id="A0A4Q7M4S1"/>
<evidence type="ECO:0000256" key="2">
    <source>
        <dbReference type="ARBA" id="ARBA00022475"/>
    </source>
</evidence>
<feature type="transmembrane region" description="Helical" evidence="6">
    <location>
        <begin position="274"/>
        <end position="297"/>
    </location>
</feature>
<dbReference type="GO" id="GO:0022857">
    <property type="term" value="F:transmembrane transporter activity"/>
    <property type="evidence" value="ECO:0007669"/>
    <property type="project" value="InterPro"/>
</dbReference>
<feature type="transmembrane region" description="Helical" evidence="6">
    <location>
        <begin position="109"/>
        <end position="131"/>
    </location>
</feature>
<feature type="transmembrane region" description="Helical" evidence="6">
    <location>
        <begin position="81"/>
        <end position="103"/>
    </location>
</feature>
<dbReference type="InterPro" id="IPR036259">
    <property type="entry name" value="MFS_trans_sf"/>
</dbReference>
<evidence type="ECO:0000256" key="6">
    <source>
        <dbReference type="SAM" id="Phobius"/>
    </source>
</evidence>
<dbReference type="InterPro" id="IPR020846">
    <property type="entry name" value="MFS_dom"/>
</dbReference>
<dbReference type="GO" id="GO:0005886">
    <property type="term" value="C:plasma membrane"/>
    <property type="evidence" value="ECO:0007669"/>
    <property type="project" value="UniProtKB-SubCell"/>
</dbReference>
<name>A0A4Q7M4S1_9MICO</name>
<proteinExistence type="predicted"/>
<evidence type="ECO:0000256" key="1">
    <source>
        <dbReference type="ARBA" id="ARBA00004651"/>
    </source>
</evidence>
<dbReference type="PROSITE" id="PS50850">
    <property type="entry name" value="MFS"/>
    <property type="match status" value="1"/>
</dbReference>
<feature type="transmembrane region" description="Helical" evidence="6">
    <location>
        <begin position="152"/>
        <end position="171"/>
    </location>
</feature>
<keyword evidence="3 6" id="KW-0812">Transmembrane</keyword>
<dbReference type="PANTHER" id="PTHR23513:SF17">
    <property type="entry name" value="MEMBRANE PROTEIN"/>
    <property type="match status" value="1"/>
</dbReference>
<evidence type="ECO:0000313" key="8">
    <source>
        <dbReference type="EMBL" id="RZS62604.1"/>
    </source>
</evidence>
<feature type="domain" description="Major facilitator superfamily (MFS) profile" evidence="7">
    <location>
        <begin position="241"/>
        <end position="442"/>
    </location>
</feature>
<feature type="transmembrane region" description="Helical" evidence="6">
    <location>
        <begin position="177"/>
        <end position="197"/>
    </location>
</feature>
<feature type="transmembrane region" description="Helical" evidence="6">
    <location>
        <begin position="309"/>
        <end position="325"/>
    </location>
</feature>
<dbReference type="Gene3D" id="1.20.1250.20">
    <property type="entry name" value="MFS general substrate transporter like domains"/>
    <property type="match status" value="1"/>
</dbReference>
<sequence length="442" mass="45670">MITELRQLLRLSGFRRLLTVRLVSQAADGMFQVGLASAWFFSPDAAGSAAAVAGRYALMLAPFTLVGPFAGALLDRWRRRQVLLVGNLVRALLTLAMAATVVATGPDAWGVLVLGLAALSVNRFLLAGLSAGLPNVVEGRLLLTANSITPTLGAGAAFLGGGVGFVVAWVLPAGRTADAAALACAAVVMLLGALAAGRLRRDQLGPLTPRRGDLRGDLAAVLRDLVAGARYLAARRTPGQALAVMAAHRFLYGVVFIASILIARNLLAPPGDSAAGLATFALILGLTAVGGAAAVVVTPTLSRATGPQVWIALMLLLAAASQLLLCTTPSRAVVLTGAGLLGLAAQAAKIAVDTIVQRDTRDDFRGRAFALYDVLYNAAFVGAAVLAALFVPDAGWSRPLFAALAVAYVLVAAWVWLRAAREPEQIVDSSPSRNPQLSPTLP</sequence>
<dbReference type="Proteomes" id="UP000293852">
    <property type="component" value="Unassembled WGS sequence"/>
</dbReference>
<feature type="transmembrane region" description="Helical" evidence="6">
    <location>
        <begin position="369"/>
        <end position="390"/>
    </location>
</feature>
<organism evidence="8 9">
    <name type="scientific">Xylanimonas ulmi</name>
    <dbReference type="NCBI Taxonomy" id="228973"/>
    <lineage>
        <taxon>Bacteria</taxon>
        <taxon>Bacillati</taxon>
        <taxon>Actinomycetota</taxon>
        <taxon>Actinomycetes</taxon>
        <taxon>Micrococcales</taxon>
        <taxon>Promicromonosporaceae</taxon>
        <taxon>Xylanimonas</taxon>
    </lineage>
</organism>